<organism evidence="1 2">
    <name type="scientific">Viridothelium virens</name>
    <name type="common">Speckled blister lichen</name>
    <name type="synonym">Trypethelium virens</name>
    <dbReference type="NCBI Taxonomy" id="1048519"/>
    <lineage>
        <taxon>Eukaryota</taxon>
        <taxon>Fungi</taxon>
        <taxon>Dikarya</taxon>
        <taxon>Ascomycota</taxon>
        <taxon>Pezizomycotina</taxon>
        <taxon>Dothideomycetes</taxon>
        <taxon>Dothideomycetes incertae sedis</taxon>
        <taxon>Trypetheliales</taxon>
        <taxon>Trypetheliaceae</taxon>
        <taxon>Viridothelium</taxon>
    </lineage>
</organism>
<keyword evidence="2" id="KW-1185">Reference proteome</keyword>
<evidence type="ECO:0000313" key="1">
    <source>
        <dbReference type="EMBL" id="KAF2231521.1"/>
    </source>
</evidence>
<protein>
    <submittedName>
        <fullName evidence="1">Uncharacterized protein</fullName>
    </submittedName>
</protein>
<dbReference type="Proteomes" id="UP000800092">
    <property type="component" value="Unassembled WGS sequence"/>
</dbReference>
<accession>A0A6A6H0Y2</accession>
<name>A0A6A6H0Y2_VIRVR</name>
<reference evidence="1" key="1">
    <citation type="journal article" date="2020" name="Stud. Mycol.">
        <title>101 Dothideomycetes genomes: a test case for predicting lifestyles and emergence of pathogens.</title>
        <authorList>
            <person name="Haridas S."/>
            <person name="Albert R."/>
            <person name="Binder M."/>
            <person name="Bloem J."/>
            <person name="Labutti K."/>
            <person name="Salamov A."/>
            <person name="Andreopoulos B."/>
            <person name="Baker S."/>
            <person name="Barry K."/>
            <person name="Bills G."/>
            <person name="Bluhm B."/>
            <person name="Cannon C."/>
            <person name="Castanera R."/>
            <person name="Culley D."/>
            <person name="Daum C."/>
            <person name="Ezra D."/>
            <person name="Gonzalez J."/>
            <person name="Henrissat B."/>
            <person name="Kuo A."/>
            <person name="Liang C."/>
            <person name="Lipzen A."/>
            <person name="Lutzoni F."/>
            <person name="Magnuson J."/>
            <person name="Mondo S."/>
            <person name="Nolan M."/>
            <person name="Ohm R."/>
            <person name="Pangilinan J."/>
            <person name="Park H.-J."/>
            <person name="Ramirez L."/>
            <person name="Alfaro M."/>
            <person name="Sun H."/>
            <person name="Tritt A."/>
            <person name="Yoshinaga Y."/>
            <person name="Zwiers L.-H."/>
            <person name="Turgeon B."/>
            <person name="Goodwin S."/>
            <person name="Spatafora J."/>
            <person name="Crous P."/>
            <person name="Grigoriev I."/>
        </authorList>
    </citation>
    <scope>NUCLEOTIDE SEQUENCE</scope>
    <source>
        <strain evidence="1">Tuck. ex Michener</strain>
    </source>
</reference>
<dbReference type="AlphaFoldDB" id="A0A6A6H0Y2"/>
<dbReference type="EMBL" id="ML991826">
    <property type="protein sequence ID" value="KAF2231521.1"/>
    <property type="molecule type" value="Genomic_DNA"/>
</dbReference>
<gene>
    <name evidence="1" type="ORF">EV356DRAFT_292095</name>
</gene>
<evidence type="ECO:0000313" key="2">
    <source>
        <dbReference type="Proteomes" id="UP000800092"/>
    </source>
</evidence>
<sequence length="115" mass="12382">MSLEEPCAKLLCGFPGAPVVTYSQGYQASFPCKEGNASGARLTCETGLWLHTHATCCWVWTLPYGSTLRILAYTHRADEITGRSLSKMHLALGSEANCVLDSCGRSSAKSDIPRA</sequence>
<proteinExistence type="predicted"/>